<dbReference type="InterPro" id="IPR000835">
    <property type="entry name" value="HTH_MarR-typ"/>
</dbReference>
<proteinExistence type="predicted"/>
<sequence length="160" mass="17258">MPVSSEPGARAKMVEAVSDQARIAAMRSMLFHMGLAAKAGINASDFNCVALLDKEGPMPPQQLAERIGLGRGGAITVMVDRLEMAGYVRRRRHADDRGRVFVELVRGGPYNRLQKIIADVSLAFTELAESYSDAELAVIQDFASRANDVVLGQTLRLGGA</sequence>
<name>A0A919RJ58_9ACTN</name>
<dbReference type="AlphaFoldDB" id="A0A919RJ58"/>
<accession>A0A919RJ58</accession>
<dbReference type="Gene3D" id="1.10.10.10">
    <property type="entry name" value="Winged helix-like DNA-binding domain superfamily/Winged helix DNA-binding domain"/>
    <property type="match status" value="1"/>
</dbReference>
<dbReference type="EMBL" id="BOOW01000031">
    <property type="protein sequence ID" value="GII94825.1"/>
    <property type="molecule type" value="Genomic_DNA"/>
</dbReference>
<evidence type="ECO:0000313" key="3">
    <source>
        <dbReference type="Proteomes" id="UP000606172"/>
    </source>
</evidence>
<dbReference type="GO" id="GO:0003700">
    <property type="term" value="F:DNA-binding transcription factor activity"/>
    <property type="evidence" value="ECO:0007669"/>
    <property type="project" value="InterPro"/>
</dbReference>
<protein>
    <recommendedName>
        <fullName evidence="1">HTH marR-type domain-containing protein</fullName>
    </recommendedName>
</protein>
<dbReference type="SMART" id="SM00347">
    <property type="entry name" value="HTH_MARR"/>
    <property type="match status" value="1"/>
</dbReference>
<dbReference type="InterPro" id="IPR036388">
    <property type="entry name" value="WH-like_DNA-bd_sf"/>
</dbReference>
<gene>
    <name evidence="2" type="ORF">Ssi02_50560</name>
</gene>
<dbReference type="PANTHER" id="PTHR33164:SF106">
    <property type="entry name" value="TRANSCRIPTIONAL REGULATORY PROTEIN"/>
    <property type="match status" value="1"/>
</dbReference>
<dbReference type="Proteomes" id="UP000606172">
    <property type="component" value="Unassembled WGS sequence"/>
</dbReference>
<dbReference type="Pfam" id="PF01047">
    <property type="entry name" value="MarR"/>
    <property type="match status" value="1"/>
</dbReference>
<feature type="domain" description="HTH marR-type" evidence="1">
    <location>
        <begin position="34"/>
        <end position="136"/>
    </location>
</feature>
<dbReference type="InterPro" id="IPR039422">
    <property type="entry name" value="MarR/SlyA-like"/>
</dbReference>
<dbReference type="GO" id="GO:0006950">
    <property type="term" value="P:response to stress"/>
    <property type="evidence" value="ECO:0007669"/>
    <property type="project" value="TreeGrafter"/>
</dbReference>
<evidence type="ECO:0000259" key="1">
    <source>
        <dbReference type="SMART" id="SM00347"/>
    </source>
</evidence>
<keyword evidence="3" id="KW-1185">Reference proteome</keyword>
<reference evidence="2" key="1">
    <citation type="submission" date="2021-01" db="EMBL/GenBank/DDBJ databases">
        <title>Whole genome shotgun sequence of Sinosporangium siamense NBRC 109515.</title>
        <authorList>
            <person name="Komaki H."/>
            <person name="Tamura T."/>
        </authorList>
    </citation>
    <scope>NUCLEOTIDE SEQUENCE</scope>
    <source>
        <strain evidence="2">NBRC 109515</strain>
    </source>
</reference>
<dbReference type="SUPFAM" id="SSF46785">
    <property type="entry name" value="Winged helix' DNA-binding domain"/>
    <property type="match status" value="1"/>
</dbReference>
<evidence type="ECO:0000313" key="2">
    <source>
        <dbReference type="EMBL" id="GII94825.1"/>
    </source>
</evidence>
<dbReference type="InterPro" id="IPR036390">
    <property type="entry name" value="WH_DNA-bd_sf"/>
</dbReference>
<organism evidence="2 3">
    <name type="scientific">Sinosporangium siamense</name>
    <dbReference type="NCBI Taxonomy" id="1367973"/>
    <lineage>
        <taxon>Bacteria</taxon>
        <taxon>Bacillati</taxon>
        <taxon>Actinomycetota</taxon>
        <taxon>Actinomycetes</taxon>
        <taxon>Streptosporangiales</taxon>
        <taxon>Streptosporangiaceae</taxon>
        <taxon>Sinosporangium</taxon>
    </lineage>
</organism>
<comment type="caution">
    <text evidence="2">The sequence shown here is derived from an EMBL/GenBank/DDBJ whole genome shotgun (WGS) entry which is preliminary data.</text>
</comment>
<dbReference type="PANTHER" id="PTHR33164">
    <property type="entry name" value="TRANSCRIPTIONAL REGULATOR, MARR FAMILY"/>
    <property type="match status" value="1"/>
</dbReference>